<dbReference type="PRINTS" id="PR00171">
    <property type="entry name" value="SUGRTRNSPORT"/>
</dbReference>
<comment type="subcellular location">
    <subcellularLocation>
        <location evidence="1">Membrane</location>
        <topology evidence="1">Multi-pass membrane protein</topology>
    </subcellularLocation>
</comment>
<dbReference type="InterPro" id="IPR005828">
    <property type="entry name" value="MFS_sugar_transport-like"/>
</dbReference>
<dbReference type="AlphaFoldDB" id="A0AAD7ZUI7"/>
<evidence type="ECO:0000256" key="2">
    <source>
        <dbReference type="ARBA" id="ARBA00022692"/>
    </source>
</evidence>
<dbReference type="PANTHER" id="PTHR48021">
    <property type="match status" value="1"/>
</dbReference>
<evidence type="ECO:0000259" key="7">
    <source>
        <dbReference type="PROSITE" id="PS50850"/>
    </source>
</evidence>
<evidence type="ECO:0000256" key="4">
    <source>
        <dbReference type="ARBA" id="ARBA00023136"/>
    </source>
</evidence>
<dbReference type="InterPro" id="IPR020846">
    <property type="entry name" value="MFS_dom"/>
</dbReference>
<dbReference type="GO" id="GO:0022857">
    <property type="term" value="F:transmembrane transporter activity"/>
    <property type="evidence" value="ECO:0007669"/>
    <property type="project" value="InterPro"/>
</dbReference>
<feature type="domain" description="Major facilitator superfamily (MFS) profile" evidence="7">
    <location>
        <begin position="1"/>
        <end position="212"/>
    </location>
</feature>
<dbReference type="Gene3D" id="1.20.1250.20">
    <property type="entry name" value="MFS general substrate transporter like domains"/>
    <property type="match status" value="1"/>
</dbReference>
<keyword evidence="2 6" id="KW-0812">Transmembrane</keyword>
<dbReference type="EMBL" id="JASPKZ010006825">
    <property type="protein sequence ID" value="KAJ9586908.1"/>
    <property type="molecule type" value="Genomic_DNA"/>
</dbReference>
<dbReference type="Pfam" id="PF00083">
    <property type="entry name" value="Sugar_tr"/>
    <property type="match status" value="1"/>
</dbReference>
<dbReference type="InterPro" id="IPR050549">
    <property type="entry name" value="MFS_Trehalose_Transporter"/>
</dbReference>
<comment type="caution">
    <text evidence="8">The sequence shown here is derived from an EMBL/GenBank/DDBJ whole genome shotgun (WGS) entry which is preliminary data.</text>
</comment>
<evidence type="ECO:0000256" key="3">
    <source>
        <dbReference type="ARBA" id="ARBA00022989"/>
    </source>
</evidence>
<reference evidence="8" key="1">
    <citation type="journal article" date="2023" name="IScience">
        <title>Live-bearing cockroach genome reveals convergent evolutionary mechanisms linked to viviparity in insects and beyond.</title>
        <authorList>
            <person name="Fouks B."/>
            <person name="Harrison M.C."/>
            <person name="Mikhailova A.A."/>
            <person name="Marchal E."/>
            <person name="English S."/>
            <person name="Carruthers M."/>
            <person name="Jennings E.C."/>
            <person name="Chiamaka E.L."/>
            <person name="Frigard R.A."/>
            <person name="Pippel M."/>
            <person name="Attardo G.M."/>
            <person name="Benoit J.B."/>
            <person name="Bornberg-Bauer E."/>
            <person name="Tobe S.S."/>
        </authorList>
    </citation>
    <scope>NUCLEOTIDE SEQUENCE</scope>
    <source>
        <strain evidence="8">Stay&amp;Tobe</strain>
    </source>
</reference>
<accession>A0AAD7ZUI7</accession>
<evidence type="ECO:0000256" key="5">
    <source>
        <dbReference type="SAM" id="MobiDB-lite"/>
    </source>
</evidence>
<feature type="transmembrane region" description="Helical" evidence="6">
    <location>
        <begin position="189"/>
        <end position="208"/>
    </location>
</feature>
<feature type="transmembrane region" description="Helical" evidence="6">
    <location>
        <begin position="157"/>
        <end position="177"/>
    </location>
</feature>
<organism evidence="8 9">
    <name type="scientific">Diploptera punctata</name>
    <name type="common">Pacific beetle cockroach</name>
    <dbReference type="NCBI Taxonomy" id="6984"/>
    <lineage>
        <taxon>Eukaryota</taxon>
        <taxon>Metazoa</taxon>
        <taxon>Ecdysozoa</taxon>
        <taxon>Arthropoda</taxon>
        <taxon>Hexapoda</taxon>
        <taxon>Insecta</taxon>
        <taxon>Pterygota</taxon>
        <taxon>Neoptera</taxon>
        <taxon>Polyneoptera</taxon>
        <taxon>Dictyoptera</taxon>
        <taxon>Blattodea</taxon>
        <taxon>Blaberoidea</taxon>
        <taxon>Blaberidae</taxon>
        <taxon>Diplopterinae</taxon>
        <taxon>Diploptera</taxon>
    </lineage>
</organism>
<dbReference type="InterPro" id="IPR003663">
    <property type="entry name" value="Sugar/inositol_transpt"/>
</dbReference>
<keyword evidence="4 6" id="KW-0472">Membrane</keyword>
<feature type="transmembrane region" description="Helical" evidence="6">
    <location>
        <begin position="120"/>
        <end position="145"/>
    </location>
</feature>
<feature type="non-terminal residue" evidence="8">
    <location>
        <position position="243"/>
    </location>
</feature>
<keyword evidence="9" id="KW-1185">Reference proteome</keyword>
<proteinExistence type="predicted"/>
<evidence type="ECO:0000256" key="6">
    <source>
        <dbReference type="SAM" id="Phobius"/>
    </source>
</evidence>
<dbReference type="SUPFAM" id="SSF103473">
    <property type="entry name" value="MFS general substrate transporter"/>
    <property type="match status" value="1"/>
</dbReference>
<dbReference type="InterPro" id="IPR036259">
    <property type="entry name" value="MFS_trans_sf"/>
</dbReference>
<protein>
    <recommendedName>
        <fullName evidence="7">Major facilitator superfamily (MFS) profile domain-containing protein</fullName>
    </recommendedName>
</protein>
<evidence type="ECO:0000256" key="1">
    <source>
        <dbReference type="ARBA" id="ARBA00004141"/>
    </source>
</evidence>
<feature type="non-terminal residue" evidence="8">
    <location>
        <position position="1"/>
    </location>
</feature>
<evidence type="ECO:0000313" key="8">
    <source>
        <dbReference type="EMBL" id="KAJ9586908.1"/>
    </source>
</evidence>
<dbReference type="Proteomes" id="UP001233999">
    <property type="component" value="Unassembled WGS sequence"/>
</dbReference>
<feature type="transmembrane region" description="Helical" evidence="6">
    <location>
        <begin position="87"/>
        <end position="108"/>
    </location>
</feature>
<feature type="region of interest" description="Disordered" evidence="5">
    <location>
        <begin position="219"/>
        <end position="243"/>
    </location>
</feature>
<gene>
    <name evidence="8" type="ORF">L9F63_019499</name>
</gene>
<name>A0AAD7ZUI7_DIPPU</name>
<reference evidence="8" key="2">
    <citation type="submission" date="2023-05" db="EMBL/GenBank/DDBJ databases">
        <authorList>
            <person name="Fouks B."/>
        </authorList>
    </citation>
    <scope>NUCLEOTIDE SEQUENCE</scope>
    <source>
        <strain evidence="8">Stay&amp;Tobe</strain>
        <tissue evidence="8">Testes</tissue>
    </source>
</reference>
<dbReference type="PROSITE" id="PS50850">
    <property type="entry name" value="MFS"/>
    <property type="match status" value="1"/>
</dbReference>
<feature type="transmembrane region" description="Helical" evidence="6">
    <location>
        <begin position="62"/>
        <end position="80"/>
    </location>
</feature>
<dbReference type="GO" id="GO:0016020">
    <property type="term" value="C:membrane"/>
    <property type="evidence" value="ECO:0007669"/>
    <property type="project" value="UniProtKB-SubCell"/>
</dbReference>
<sequence>KVEGEMSAYLVKVKQKHSGKGQITLGRSFFHSILKTQNRLYYKIIIFKIDAGSQLEPSTSTIIVGAIQVIATFVSTLVVDRLGRRKLLILSDCIMAICALLLGVFFYLKDAEKNDTSSYGWLPLLSVCLFIVVFSLGFGPIPWMMIGELFPPQIKGIASSLSCLLNWFLAFLVTKFYQNLVNEIHAYTTFWIFAGVSALGTVLVFLFLPETKGKTMEEIQRDLGSEPAASSVENGNFEDEGQS</sequence>
<evidence type="ECO:0000313" key="9">
    <source>
        <dbReference type="Proteomes" id="UP001233999"/>
    </source>
</evidence>
<dbReference type="PANTHER" id="PTHR48021:SF1">
    <property type="entry name" value="GH07001P-RELATED"/>
    <property type="match status" value="1"/>
</dbReference>
<keyword evidence="3 6" id="KW-1133">Transmembrane helix</keyword>